<gene>
    <name evidence="3" type="primary">rsmD</name>
    <name evidence="3" type="ORF">HMPREF0682_1414</name>
</gene>
<reference evidence="3" key="1">
    <citation type="submission" date="2013-08" db="EMBL/GenBank/DDBJ databases">
        <authorList>
            <person name="Durkin A.S."/>
            <person name="Haft D.R."/>
            <person name="McCorrison J."/>
            <person name="Torralba M."/>
            <person name="Gillis M."/>
            <person name="Haft D.H."/>
            <person name="Methe B."/>
            <person name="Sutton G."/>
            <person name="Nelson K.E."/>
        </authorList>
    </citation>
    <scope>NUCLEOTIDE SEQUENCE [LARGE SCALE GENOMIC DNA]</scope>
    <source>
        <strain evidence="3">F0233</strain>
    </source>
</reference>
<protein>
    <submittedName>
        <fullName evidence="3">16S rRNA (Guanine(966)-N(2))-methyltransferase RsmD</fullName>
        <ecNumber evidence="3">2.1.1.171</ecNumber>
    </submittedName>
</protein>
<dbReference type="PROSITE" id="PS00092">
    <property type="entry name" value="N6_MTASE"/>
    <property type="match status" value="1"/>
</dbReference>
<dbReference type="CDD" id="cd02440">
    <property type="entry name" value="AdoMet_MTases"/>
    <property type="match status" value="1"/>
</dbReference>
<evidence type="ECO:0000256" key="2">
    <source>
        <dbReference type="ARBA" id="ARBA00022679"/>
    </source>
</evidence>
<keyword evidence="1 3" id="KW-0489">Methyltransferase</keyword>
<keyword evidence="2 3" id="KW-0808">Transferase</keyword>
<dbReference type="PANTHER" id="PTHR43542">
    <property type="entry name" value="METHYLTRANSFERASE"/>
    <property type="match status" value="1"/>
</dbReference>
<dbReference type="OrthoDB" id="9803017at2"/>
<dbReference type="SUPFAM" id="SSF53335">
    <property type="entry name" value="S-adenosyl-L-methionine-dependent methyltransferases"/>
    <property type="match status" value="1"/>
</dbReference>
<evidence type="ECO:0000256" key="1">
    <source>
        <dbReference type="ARBA" id="ARBA00022603"/>
    </source>
</evidence>
<dbReference type="NCBIfam" id="TIGR00095">
    <property type="entry name" value="16S rRNA (guanine(966)-N(2))-methyltransferase RsmD"/>
    <property type="match status" value="1"/>
</dbReference>
<dbReference type="RefSeq" id="WP_021797633.1">
    <property type="nucleotide sequence ID" value="NZ_ACVN02000188.1"/>
</dbReference>
<dbReference type="AlphaFoldDB" id="U2QGN6"/>
<dbReference type="EMBL" id="ACVN02000188">
    <property type="protein sequence ID" value="ERK55369.1"/>
    <property type="molecule type" value="Genomic_DNA"/>
</dbReference>
<dbReference type="Proteomes" id="UP000017052">
    <property type="component" value="Unassembled WGS sequence"/>
</dbReference>
<dbReference type="GeneID" id="95359059"/>
<dbReference type="InterPro" id="IPR004398">
    <property type="entry name" value="RNA_MeTrfase_RsmD"/>
</dbReference>
<dbReference type="GO" id="GO:0052913">
    <property type="term" value="F:16S rRNA (guanine(966)-N(2))-methyltransferase activity"/>
    <property type="evidence" value="ECO:0007669"/>
    <property type="project" value="UniProtKB-EC"/>
</dbReference>
<dbReference type="PANTHER" id="PTHR43542:SF1">
    <property type="entry name" value="METHYLTRANSFERASE"/>
    <property type="match status" value="1"/>
</dbReference>
<dbReference type="Gene3D" id="3.40.50.150">
    <property type="entry name" value="Vaccinia Virus protein VP39"/>
    <property type="match status" value="1"/>
</dbReference>
<organism evidence="3 4">
    <name type="scientific">Propionibacterium acidifaciens F0233</name>
    <dbReference type="NCBI Taxonomy" id="553198"/>
    <lineage>
        <taxon>Bacteria</taxon>
        <taxon>Bacillati</taxon>
        <taxon>Actinomycetota</taxon>
        <taxon>Actinomycetes</taxon>
        <taxon>Propionibacteriales</taxon>
        <taxon>Propionibacteriaceae</taxon>
        <taxon>Propionibacterium</taxon>
    </lineage>
</organism>
<dbReference type="GO" id="GO:0003676">
    <property type="term" value="F:nucleic acid binding"/>
    <property type="evidence" value="ECO:0007669"/>
    <property type="project" value="InterPro"/>
</dbReference>
<dbReference type="PIRSF" id="PIRSF004553">
    <property type="entry name" value="CHP00095"/>
    <property type="match status" value="1"/>
</dbReference>
<comment type="caution">
    <text evidence="3">The sequence shown here is derived from an EMBL/GenBank/DDBJ whole genome shotgun (WGS) entry which is preliminary data.</text>
</comment>
<dbReference type="InterPro" id="IPR002052">
    <property type="entry name" value="DNA_methylase_N6_adenine_CS"/>
</dbReference>
<dbReference type="EC" id="2.1.1.171" evidence="3"/>
<accession>U2QGN6</accession>
<proteinExistence type="predicted"/>
<sequence length="195" mass="20194">MGRIIAGGARGTSLVAPDGRATRPTTDRVREALFNALAAWNGTAGGPAEDQCRGLALLDLFSGSGAVGLEAASRGADPVHLVERDRRAAGVICRNLAATGLGARLHVRDVAAFLAAPAPVVFDVIVADPPYALPGDELSELLGAAVSGGFLADDGLLVVERSSRDPEPRWPDGFGPGARRDYGETALFLCRPAKR</sequence>
<dbReference type="InterPro" id="IPR029063">
    <property type="entry name" value="SAM-dependent_MTases_sf"/>
</dbReference>
<keyword evidence="4" id="KW-1185">Reference proteome</keyword>
<name>U2QGN6_9ACTN</name>
<evidence type="ECO:0000313" key="4">
    <source>
        <dbReference type="Proteomes" id="UP000017052"/>
    </source>
</evidence>
<dbReference type="Pfam" id="PF03602">
    <property type="entry name" value="Cons_hypoth95"/>
    <property type="match status" value="1"/>
</dbReference>
<evidence type="ECO:0000313" key="3">
    <source>
        <dbReference type="EMBL" id="ERK55369.1"/>
    </source>
</evidence>